<reference evidence="2" key="1">
    <citation type="submission" date="2021-12" db="EMBL/GenBank/DDBJ databases">
        <authorList>
            <person name="King R."/>
        </authorList>
    </citation>
    <scope>NUCLEOTIDE SEQUENCE</scope>
</reference>
<accession>A0A9P0AHT5</accession>
<dbReference type="Proteomes" id="UP001152759">
    <property type="component" value="Chromosome 6"/>
</dbReference>
<feature type="region of interest" description="Disordered" evidence="1">
    <location>
        <begin position="35"/>
        <end position="56"/>
    </location>
</feature>
<sequence length="199" mass="22559">MLFTRLELEEPMKSVFCDLWLNLEHPLPMLQHTGGTSTPSTCANATTQPAGATLPKSSEEISDGGWLASVLQQQKSTDKDGVICQFISHQEDGAQLKVVTPGEIGFETCKIEIYPFNEIVREERIDWWRTARTRALVHFNWPLDPDLLTIKRILDKKAREIDAMEGCQRKLRKSALDVNIMRSSVIIIICRNIYVNASM</sequence>
<protein>
    <submittedName>
        <fullName evidence="2">Uncharacterized protein</fullName>
    </submittedName>
</protein>
<gene>
    <name evidence="2" type="ORF">BEMITA_LOCUS10676</name>
</gene>
<evidence type="ECO:0000313" key="3">
    <source>
        <dbReference type="Proteomes" id="UP001152759"/>
    </source>
</evidence>
<evidence type="ECO:0000313" key="2">
    <source>
        <dbReference type="EMBL" id="CAH0392120.1"/>
    </source>
</evidence>
<dbReference type="EMBL" id="OU963867">
    <property type="protein sequence ID" value="CAH0392120.1"/>
    <property type="molecule type" value="Genomic_DNA"/>
</dbReference>
<name>A0A9P0AHT5_BEMTA</name>
<evidence type="ECO:0000256" key="1">
    <source>
        <dbReference type="SAM" id="MobiDB-lite"/>
    </source>
</evidence>
<feature type="compositionally biased region" description="Polar residues" evidence="1">
    <location>
        <begin position="35"/>
        <end position="50"/>
    </location>
</feature>
<dbReference type="AlphaFoldDB" id="A0A9P0AHT5"/>
<organism evidence="2 3">
    <name type="scientific">Bemisia tabaci</name>
    <name type="common">Sweetpotato whitefly</name>
    <name type="synonym">Aleurodes tabaci</name>
    <dbReference type="NCBI Taxonomy" id="7038"/>
    <lineage>
        <taxon>Eukaryota</taxon>
        <taxon>Metazoa</taxon>
        <taxon>Ecdysozoa</taxon>
        <taxon>Arthropoda</taxon>
        <taxon>Hexapoda</taxon>
        <taxon>Insecta</taxon>
        <taxon>Pterygota</taxon>
        <taxon>Neoptera</taxon>
        <taxon>Paraneoptera</taxon>
        <taxon>Hemiptera</taxon>
        <taxon>Sternorrhyncha</taxon>
        <taxon>Aleyrodoidea</taxon>
        <taxon>Aleyrodidae</taxon>
        <taxon>Aleyrodinae</taxon>
        <taxon>Bemisia</taxon>
    </lineage>
</organism>
<proteinExistence type="predicted"/>
<keyword evidence="3" id="KW-1185">Reference proteome</keyword>